<reference evidence="1" key="1">
    <citation type="submission" date="2014-03" db="EMBL/GenBank/DDBJ databases">
        <title>The Genome Sequence of Plasmodium fragile nilgiri.</title>
        <authorList>
            <consortium name="The Broad Institute Genomics Platform"/>
            <consortium name="The Broad Institute Genome Sequencing Center for Infectious Disease"/>
            <person name="Neafsey D."/>
            <person name="Duraisingh M."/>
            <person name="Young S.K."/>
            <person name="Zeng Q."/>
            <person name="Gargeya S."/>
            <person name="Abouelleil A."/>
            <person name="Alvarado L."/>
            <person name="Chapman S.B."/>
            <person name="Gainer-Dewar J."/>
            <person name="Goldberg J."/>
            <person name="Griggs A."/>
            <person name="Gujja S."/>
            <person name="Hansen M."/>
            <person name="Howarth C."/>
            <person name="Imamovic A."/>
            <person name="Larimer J."/>
            <person name="Pearson M."/>
            <person name="Poon T.W."/>
            <person name="Priest M."/>
            <person name="Roberts A."/>
            <person name="Saif S."/>
            <person name="Shea T."/>
            <person name="Sykes S."/>
            <person name="Wortman J."/>
            <person name="Nusbaum C."/>
            <person name="Birren B."/>
        </authorList>
    </citation>
    <scope>NUCLEOTIDE SEQUENCE [LARGE SCALE GENOMIC DNA]</scope>
    <source>
        <strain evidence="1">Nilgiri</strain>
    </source>
</reference>
<dbReference type="OMA" id="KVICISY"/>
<protein>
    <submittedName>
        <fullName evidence="1">Ribosomal protein S17</fullName>
    </submittedName>
</protein>
<dbReference type="GO" id="GO:0005840">
    <property type="term" value="C:ribosome"/>
    <property type="evidence" value="ECO:0007669"/>
    <property type="project" value="UniProtKB-KW"/>
</dbReference>
<dbReference type="VEuPathDB" id="PlasmoDB:AK88_07024"/>
<sequence>MKFKVGYVLKNICNNIKIICISYFIYNFTYKKLILRNLYIKIYDFRNEIIINDYVIIKYYKKSKDCNNRIVKIL</sequence>
<proteinExistence type="predicted"/>
<dbReference type="GeneID" id="24271029"/>
<dbReference type="RefSeq" id="XP_031850592.1">
    <property type="nucleotide sequence ID" value="NW_012192828.1"/>
</dbReference>
<dbReference type="OrthoDB" id="387348at2759"/>
<organism evidence="1 2">
    <name type="scientific">Plasmodium fragile</name>
    <dbReference type="NCBI Taxonomy" id="5857"/>
    <lineage>
        <taxon>Eukaryota</taxon>
        <taxon>Sar</taxon>
        <taxon>Alveolata</taxon>
        <taxon>Apicomplexa</taxon>
        <taxon>Aconoidasida</taxon>
        <taxon>Haemosporida</taxon>
        <taxon>Plasmodiidae</taxon>
        <taxon>Plasmodium</taxon>
        <taxon>Plasmodium (Plasmodium)</taxon>
    </lineage>
</organism>
<name>A0A0D9QTD3_PLAFR</name>
<keyword evidence="2" id="KW-1185">Reference proteome</keyword>
<accession>A0A0D9QTD3</accession>
<gene>
    <name evidence="1" type="ORF">AK88_07024</name>
</gene>
<dbReference type="Proteomes" id="UP000054561">
    <property type="component" value="Apicoplast apicoplast"/>
</dbReference>
<evidence type="ECO:0000313" key="1">
    <source>
        <dbReference type="EMBL" id="KJP90325.1"/>
    </source>
</evidence>
<keyword evidence="1" id="KW-0689">Ribosomal protein</keyword>
<dbReference type="EMBL" id="KQ001809">
    <property type="protein sequence ID" value="KJP90325.1"/>
    <property type="molecule type" value="Genomic_DNA"/>
</dbReference>
<evidence type="ECO:0000313" key="2">
    <source>
        <dbReference type="Proteomes" id="UP000054561"/>
    </source>
</evidence>
<dbReference type="AlphaFoldDB" id="A0A0D9QTD3"/>
<keyword evidence="1" id="KW-0687">Ribonucleoprotein</keyword>